<dbReference type="Pfam" id="PF00069">
    <property type="entry name" value="Pkinase"/>
    <property type="match status" value="1"/>
</dbReference>
<comment type="caution">
    <text evidence="3">The sequence shown here is derived from an EMBL/GenBank/DDBJ whole genome shotgun (WGS) entry which is preliminary data.</text>
</comment>
<dbReference type="CDD" id="cd00180">
    <property type="entry name" value="PKc"/>
    <property type="match status" value="1"/>
</dbReference>
<dbReference type="PANTHER" id="PTHR23257:SF963">
    <property type="entry name" value="AT08303P"/>
    <property type="match status" value="1"/>
</dbReference>
<proteinExistence type="predicted"/>
<evidence type="ECO:0000256" key="1">
    <source>
        <dbReference type="SAM" id="MobiDB-lite"/>
    </source>
</evidence>
<feature type="region of interest" description="Disordered" evidence="1">
    <location>
        <begin position="240"/>
        <end position="262"/>
    </location>
</feature>
<dbReference type="Gene3D" id="1.10.510.10">
    <property type="entry name" value="Transferase(Phosphotransferase) domain 1"/>
    <property type="match status" value="1"/>
</dbReference>
<dbReference type="EMBL" id="CAJVQB010001230">
    <property type="protein sequence ID" value="CAG8527057.1"/>
    <property type="molecule type" value="Genomic_DNA"/>
</dbReference>
<dbReference type="PANTHER" id="PTHR23257">
    <property type="entry name" value="SERINE-THREONINE PROTEIN KINASE"/>
    <property type="match status" value="1"/>
</dbReference>
<keyword evidence="4" id="KW-1185">Reference proteome</keyword>
<sequence length="587" mass="67022">MDFPTDVLHHINVAVVVMILKTTHGYTFESLDDIKDTGMSDEMWVMSEKLHDILIECLGTEDSVLKFINWFFDGIRKSFGSKSNINDDSLSLPEICFQCERPYTNGGWCRYCEAYLFEANFKNWSTGSVELNKLIRQSQLNSINDKNFLKWIPFSEFKHLKDIGSGGFSNMYSVRWSNDPLDGTLQQWVTNMEIQIILDYVKSHDIHFTEDDWNAILSEFMKKMKTIFESRKTLKCKPLTETGDAESTKGSTKSSRISSRINSRVNSLRLKRKDSFSKIKGLFKSLKKKSNSSIRSSPSSDSVYSTSKKMIKSVPVTTSPLKKRLYQTVALKRLNNSTNMSSKFMKELALNSDRILRCFGFTQDPETNDYLLALQYANDGDLNQYLRKNFVTIDWWQRLEILREIVRGIKDIHDNNLIHHNLHGGNILRHVENSSSNYLIADFGLYFPSDSTDKSLGSKLFGVLPFIAPEVLRGGIYTKSSDIYSLGILMWQITSGIPPFLDHSILDFTLSRKDNLGPFTEAEKFRLKTLNNSNQNSNSDLDSVLVFPSSKLLDFNNLPEPKNSKIVPFKSGNHQINLSIDSAGMLV</sequence>
<dbReference type="InterPro" id="IPR000719">
    <property type="entry name" value="Prot_kinase_dom"/>
</dbReference>
<dbReference type="PROSITE" id="PS50011">
    <property type="entry name" value="PROTEIN_KINASE_DOM"/>
    <property type="match status" value="1"/>
</dbReference>
<dbReference type="InterPro" id="IPR011009">
    <property type="entry name" value="Kinase-like_dom_sf"/>
</dbReference>
<dbReference type="InterPro" id="IPR050167">
    <property type="entry name" value="Ser_Thr_protein_kinase"/>
</dbReference>
<evidence type="ECO:0000259" key="2">
    <source>
        <dbReference type="PROSITE" id="PS50011"/>
    </source>
</evidence>
<feature type="compositionally biased region" description="Low complexity" evidence="1">
    <location>
        <begin position="248"/>
        <end position="262"/>
    </location>
</feature>
<reference evidence="3 4" key="1">
    <citation type="submission" date="2021-06" db="EMBL/GenBank/DDBJ databases">
        <authorList>
            <person name="Kallberg Y."/>
            <person name="Tangrot J."/>
            <person name="Rosling A."/>
        </authorList>
    </citation>
    <scope>NUCLEOTIDE SEQUENCE [LARGE SCALE GENOMIC DNA]</scope>
    <source>
        <strain evidence="3 4">120-4 pot B 10/14</strain>
    </source>
</reference>
<dbReference type="SUPFAM" id="SSF56112">
    <property type="entry name" value="Protein kinase-like (PK-like)"/>
    <property type="match status" value="1"/>
</dbReference>
<feature type="domain" description="Protein kinase" evidence="2">
    <location>
        <begin position="157"/>
        <end position="587"/>
    </location>
</feature>
<evidence type="ECO:0000313" key="3">
    <source>
        <dbReference type="EMBL" id="CAG8527057.1"/>
    </source>
</evidence>
<dbReference type="Proteomes" id="UP000789901">
    <property type="component" value="Unassembled WGS sequence"/>
</dbReference>
<evidence type="ECO:0000313" key="4">
    <source>
        <dbReference type="Proteomes" id="UP000789901"/>
    </source>
</evidence>
<protein>
    <submittedName>
        <fullName evidence="3">30703_t:CDS:1</fullName>
    </submittedName>
</protein>
<accession>A0ABN7U792</accession>
<organism evidence="3 4">
    <name type="scientific">Gigaspora margarita</name>
    <dbReference type="NCBI Taxonomy" id="4874"/>
    <lineage>
        <taxon>Eukaryota</taxon>
        <taxon>Fungi</taxon>
        <taxon>Fungi incertae sedis</taxon>
        <taxon>Mucoromycota</taxon>
        <taxon>Glomeromycotina</taxon>
        <taxon>Glomeromycetes</taxon>
        <taxon>Diversisporales</taxon>
        <taxon>Gigasporaceae</taxon>
        <taxon>Gigaspora</taxon>
    </lineage>
</organism>
<name>A0ABN7U792_GIGMA</name>
<gene>
    <name evidence="3" type="ORF">GMARGA_LOCUS3441</name>
</gene>